<dbReference type="GO" id="GO:0005886">
    <property type="term" value="C:plasma membrane"/>
    <property type="evidence" value="ECO:0007669"/>
    <property type="project" value="TreeGrafter"/>
</dbReference>
<evidence type="ECO:0000313" key="6">
    <source>
        <dbReference type="EMBL" id="KAG7456121.1"/>
    </source>
</evidence>
<evidence type="ECO:0000313" key="7">
    <source>
        <dbReference type="Proteomes" id="UP001046870"/>
    </source>
</evidence>
<feature type="transmembrane region" description="Helical" evidence="5">
    <location>
        <begin position="190"/>
        <end position="208"/>
    </location>
</feature>
<keyword evidence="7" id="KW-1185">Reference proteome</keyword>
<protein>
    <recommendedName>
        <fullName evidence="8">Tetraspanin</fullName>
    </recommendedName>
</protein>
<keyword evidence="4 5" id="KW-0472">Membrane</keyword>
<dbReference type="EMBL" id="JAFDVH010000023">
    <property type="protein sequence ID" value="KAG7456121.1"/>
    <property type="molecule type" value="Genomic_DNA"/>
</dbReference>
<keyword evidence="2 5" id="KW-0812">Transmembrane</keyword>
<feature type="transmembrane region" description="Helical" evidence="5">
    <location>
        <begin position="47"/>
        <end position="67"/>
    </location>
</feature>
<evidence type="ECO:0000256" key="2">
    <source>
        <dbReference type="ARBA" id="ARBA00022692"/>
    </source>
</evidence>
<feature type="transmembrane region" description="Helical" evidence="5">
    <location>
        <begin position="74"/>
        <end position="96"/>
    </location>
</feature>
<evidence type="ECO:0000256" key="3">
    <source>
        <dbReference type="ARBA" id="ARBA00022989"/>
    </source>
</evidence>
<name>A0A9D3PFI7_MEGAT</name>
<evidence type="ECO:0008006" key="8">
    <source>
        <dbReference type="Google" id="ProtNLM"/>
    </source>
</evidence>
<dbReference type="SUPFAM" id="SSF48652">
    <property type="entry name" value="Tetraspanin"/>
    <property type="match status" value="1"/>
</dbReference>
<dbReference type="InterPro" id="IPR018499">
    <property type="entry name" value="Tetraspanin/Peripherin"/>
</dbReference>
<evidence type="ECO:0000256" key="4">
    <source>
        <dbReference type="ARBA" id="ARBA00023136"/>
    </source>
</evidence>
<organism evidence="6 7">
    <name type="scientific">Megalops atlanticus</name>
    <name type="common">Tarpon</name>
    <name type="synonym">Clupea gigantea</name>
    <dbReference type="NCBI Taxonomy" id="7932"/>
    <lineage>
        <taxon>Eukaryota</taxon>
        <taxon>Metazoa</taxon>
        <taxon>Chordata</taxon>
        <taxon>Craniata</taxon>
        <taxon>Vertebrata</taxon>
        <taxon>Euteleostomi</taxon>
        <taxon>Actinopterygii</taxon>
        <taxon>Neopterygii</taxon>
        <taxon>Teleostei</taxon>
        <taxon>Elopiformes</taxon>
        <taxon>Megalopidae</taxon>
        <taxon>Megalops</taxon>
    </lineage>
</organism>
<keyword evidence="3 5" id="KW-1133">Transmembrane helix</keyword>
<evidence type="ECO:0000256" key="1">
    <source>
        <dbReference type="ARBA" id="ARBA00004141"/>
    </source>
</evidence>
<dbReference type="Gene3D" id="1.10.1450.10">
    <property type="entry name" value="Tetraspanin"/>
    <property type="match status" value="1"/>
</dbReference>
<feature type="transmembrane region" description="Helical" evidence="5">
    <location>
        <begin position="7"/>
        <end position="27"/>
    </location>
</feature>
<dbReference type="AlphaFoldDB" id="A0A9D3PFI7"/>
<evidence type="ECO:0000256" key="5">
    <source>
        <dbReference type="SAM" id="Phobius"/>
    </source>
</evidence>
<sequence>MCCVRGWLLFFTVGQMLDGMGLLMYPWTSIRIKDNKEHDAELSQVRVVLTIAGGVSLFLGGVGFHGARVRHKCCLTIYCFGSFVSLLGLVAIGYIISPQMERILEATLEKVMPLDVNQDLARSLNVIQTHGQCCGLINGYKDWGEHVPTSCDCYGGISSECVSMDQQPHRNVYKQPCIHVLVKIYEDMYIVRYICIIYGIVVVIRMLLSARMICTSRRPEDEVGHSPGVVNMEMGQAPDRHY</sequence>
<dbReference type="OrthoDB" id="8753457at2759"/>
<comment type="subcellular location">
    <subcellularLocation>
        <location evidence="1">Membrane</location>
        <topology evidence="1">Multi-pass membrane protein</topology>
    </subcellularLocation>
</comment>
<reference evidence="6" key="1">
    <citation type="submission" date="2021-01" db="EMBL/GenBank/DDBJ databases">
        <authorList>
            <person name="Zahm M."/>
            <person name="Roques C."/>
            <person name="Cabau C."/>
            <person name="Klopp C."/>
            <person name="Donnadieu C."/>
            <person name="Jouanno E."/>
            <person name="Lampietro C."/>
            <person name="Louis A."/>
            <person name="Herpin A."/>
            <person name="Echchiki A."/>
            <person name="Berthelot C."/>
            <person name="Parey E."/>
            <person name="Roest-Crollius H."/>
            <person name="Braasch I."/>
            <person name="Postlethwait J."/>
            <person name="Bobe J."/>
            <person name="Montfort J."/>
            <person name="Bouchez O."/>
            <person name="Begum T."/>
            <person name="Mejri S."/>
            <person name="Adams A."/>
            <person name="Chen W.-J."/>
            <person name="Guiguen Y."/>
        </authorList>
    </citation>
    <scope>NUCLEOTIDE SEQUENCE</scope>
    <source>
        <strain evidence="6">YG-15Mar2019-1</strain>
        <tissue evidence="6">Brain</tissue>
    </source>
</reference>
<dbReference type="Proteomes" id="UP001046870">
    <property type="component" value="Chromosome 23"/>
</dbReference>
<proteinExistence type="predicted"/>
<comment type="caution">
    <text evidence="6">The sequence shown here is derived from an EMBL/GenBank/DDBJ whole genome shotgun (WGS) entry which is preliminary data.</text>
</comment>
<dbReference type="PANTHER" id="PTHR19282">
    <property type="entry name" value="TETRASPANIN"/>
    <property type="match status" value="1"/>
</dbReference>
<accession>A0A9D3PFI7</accession>
<dbReference type="InterPro" id="IPR008952">
    <property type="entry name" value="Tetraspanin_EC2_sf"/>
</dbReference>
<gene>
    <name evidence="6" type="ORF">MATL_G00248450</name>
</gene>
<dbReference type="PANTHER" id="PTHR19282:SF544">
    <property type="entry name" value="TETRASPANIN"/>
    <property type="match status" value="1"/>
</dbReference>
<dbReference type="Pfam" id="PF00335">
    <property type="entry name" value="Tetraspanin"/>
    <property type="match status" value="1"/>
</dbReference>